<dbReference type="Pfam" id="PF05226">
    <property type="entry name" value="CHASE2"/>
    <property type="match status" value="1"/>
</dbReference>
<reference evidence="3" key="1">
    <citation type="submission" date="2021-05" db="EMBL/GenBank/DDBJ databases">
        <authorList>
            <person name="Pietrasiak N."/>
            <person name="Ward R."/>
            <person name="Stajich J.E."/>
            <person name="Kurbessoian T."/>
        </authorList>
    </citation>
    <scope>NUCLEOTIDE SEQUENCE</scope>
    <source>
        <strain evidence="3">GSE-NOS-MK-12-04C</strain>
    </source>
</reference>
<dbReference type="InterPro" id="IPR024983">
    <property type="entry name" value="CHAT_dom"/>
</dbReference>
<sequence length="789" mass="88888">MSKLVVLNLGQGDLKTGFPVVTVQLWDENVALPTQFTGSLPPAPQLAKLYRSWQLLYYLLYETPYQHPSWQKRMEIEENIEIEKEDVTNVSSIEFNNLCNELQNSINIWLKSKYFRSIDQKIRTKLASTDDIRVIIQTECEQVRRIPWHLWDFLDDYQSSEVCLSTQDFDRVKVLHKTLINKVRILAILGNSKGIDINKDRVILEELPGSEVVFLVEPKRQELDRWLWDKSGWDILFFAGHSSSRGESATGRIYINPTDSLTISQLKNSLKAAITPRGTRYGKTRSLSLAIFNSCDGLGLVPQLASLDIPQVIVMREGIPDLIAHEFLKHFLSTFADGECFYLAVRQAREKLQGLENNFPCASWLPVICQNPSEAPLVWTKNISEQTRQRLKFRRVVPLIGKISIIVTILIIVIRSLSLLQPYELSAFDSLMRLRPEEAPDNRILIVTITNTDVQSQPVRERGSASLSDKTLAQLLAKLLQMQPRVIGLDIYRENAVKSEFADLAKTLQQNDKFIAICKISEESKDAGVSPPPEVPTHRLGFSDAVIDSDNIIRRQLLALSPISPCNTDKSLSFQLATIYLASENIHPTLNQEKNLQFGNTVFQNLEENSGGYHGVDNLGHQVMLNWRSSDLVAKQVTLADVLNNQLASELVKNRVVLIGTVAESFQDYWSTPYSAGKFPHEEMPGVVVQAHMVSQILSATLDNRPLIWFLSKWSEALWIWCWAIVGGVISWHFQSTLGFRIAGGITIIILSGVCLGLLIQGAWVPLVPSVLAIIASSTLLRIAIESIK</sequence>
<evidence type="ECO:0000259" key="2">
    <source>
        <dbReference type="SMART" id="SM01080"/>
    </source>
</evidence>
<gene>
    <name evidence="3" type="ORF">KME60_15450</name>
</gene>
<dbReference type="AlphaFoldDB" id="A0A951QN26"/>
<evidence type="ECO:0000313" key="4">
    <source>
        <dbReference type="Proteomes" id="UP000729701"/>
    </source>
</evidence>
<feature type="domain" description="CHASE2" evidence="2">
    <location>
        <begin position="420"/>
        <end position="730"/>
    </location>
</feature>
<proteinExistence type="predicted"/>
<keyword evidence="1" id="KW-1133">Transmembrane helix</keyword>
<evidence type="ECO:0000313" key="3">
    <source>
        <dbReference type="EMBL" id="MBW4668778.1"/>
    </source>
</evidence>
<dbReference type="InterPro" id="IPR007890">
    <property type="entry name" value="CHASE2"/>
</dbReference>
<evidence type="ECO:0000256" key="1">
    <source>
        <dbReference type="SAM" id="Phobius"/>
    </source>
</evidence>
<reference evidence="3" key="2">
    <citation type="journal article" date="2022" name="Microbiol. Resour. Announc.">
        <title>Metagenome Sequencing to Explore Phylogenomics of Terrestrial Cyanobacteria.</title>
        <authorList>
            <person name="Ward R.D."/>
            <person name="Stajich J.E."/>
            <person name="Johansen J.R."/>
            <person name="Huntemann M."/>
            <person name="Clum A."/>
            <person name="Foster B."/>
            <person name="Foster B."/>
            <person name="Roux S."/>
            <person name="Palaniappan K."/>
            <person name="Varghese N."/>
            <person name="Mukherjee S."/>
            <person name="Reddy T.B.K."/>
            <person name="Daum C."/>
            <person name="Copeland A."/>
            <person name="Chen I.A."/>
            <person name="Ivanova N.N."/>
            <person name="Kyrpides N.C."/>
            <person name="Shapiro N."/>
            <person name="Eloe-Fadrosh E.A."/>
            <person name="Pietrasiak N."/>
        </authorList>
    </citation>
    <scope>NUCLEOTIDE SEQUENCE</scope>
    <source>
        <strain evidence="3">GSE-NOS-MK-12-04C</strain>
    </source>
</reference>
<feature type="transmembrane region" description="Helical" evidence="1">
    <location>
        <begin position="738"/>
        <end position="760"/>
    </location>
</feature>
<comment type="caution">
    <text evidence="3">The sequence shown here is derived from an EMBL/GenBank/DDBJ whole genome shotgun (WGS) entry which is preliminary data.</text>
</comment>
<dbReference type="Proteomes" id="UP000729701">
    <property type="component" value="Unassembled WGS sequence"/>
</dbReference>
<dbReference type="Pfam" id="PF12770">
    <property type="entry name" value="CHAT"/>
    <property type="match status" value="1"/>
</dbReference>
<name>A0A951QN26_9CYAN</name>
<keyword evidence="1" id="KW-0812">Transmembrane</keyword>
<dbReference type="EMBL" id="JAHHGZ010000015">
    <property type="protein sequence ID" value="MBW4668778.1"/>
    <property type="molecule type" value="Genomic_DNA"/>
</dbReference>
<accession>A0A951QN26</accession>
<keyword evidence="1" id="KW-0472">Membrane</keyword>
<protein>
    <submittedName>
        <fullName evidence="3">CHASE2 domain-containing protein</fullName>
    </submittedName>
</protein>
<dbReference type="SMART" id="SM01080">
    <property type="entry name" value="CHASE2"/>
    <property type="match status" value="1"/>
</dbReference>
<feature type="transmembrane region" description="Helical" evidence="1">
    <location>
        <begin position="766"/>
        <end position="785"/>
    </location>
</feature>
<organism evidence="3 4">
    <name type="scientific">Cyanomargarita calcarea GSE-NOS-MK-12-04C</name>
    <dbReference type="NCBI Taxonomy" id="2839659"/>
    <lineage>
        <taxon>Bacteria</taxon>
        <taxon>Bacillati</taxon>
        <taxon>Cyanobacteriota</taxon>
        <taxon>Cyanophyceae</taxon>
        <taxon>Nostocales</taxon>
        <taxon>Cyanomargaritaceae</taxon>
        <taxon>Cyanomargarita</taxon>
    </lineage>
</organism>